<gene>
    <name evidence="3" type="ORF">SSA02_05040</name>
</gene>
<organism evidence="3 4">
    <name type="scientific">Swaminathania salitolerans</name>
    <dbReference type="NCBI Taxonomy" id="182838"/>
    <lineage>
        <taxon>Bacteria</taxon>
        <taxon>Pseudomonadati</taxon>
        <taxon>Pseudomonadota</taxon>
        <taxon>Alphaproteobacteria</taxon>
        <taxon>Acetobacterales</taxon>
        <taxon>Acetobacteraceae</taxon>
        <taxon>Swaminathania</taxon>
    </lineage>
</organism>
<feature type="region of interest" description="Disordered" evidence="1">
    <location>
        <begin position="523"/>
        <end position="588"/>
    </location>
</feature>
<dbReference type="InterPro" id="IPR007844">
    <property type="entry name" value="AsmA"/>
</dbReference>
<sequence length="879" mass="91936">MRRFLIVLIVFLVLVTGAAVATDILIDRSNLRQSVIAAVRRQSGRELTMSRFSVQVLPWPGFSARNVTLTDPDGVTPMLEARDVRASLALLPLLWREIRLENLRIVQGSIALRRERQGEANWVFHPVSPAPGKEKGTAGRSAHPQARWGLRIGSVRLDRAHLSLDDRVAHRSGAVDIDHAEFDGLASSAPYLDIHGHRGGEDPDAVPFRLNGHIGPLSLLTGANPPWALSLGATLGRDKDKQDWLNFDGQITDTRHLRGFSGVLRGEIAALTDLERLFPHAALPDIRGLGGEIGLYDADTGTGTDDRGAVSHDVSGRDSATGDVRQWLSRLGVNHVHLHAGSAPPVRGVAAKDVHIDADTLSSAFAVSATLSGEGIFPGAQSLAMQGTFGTLAQANTAWQTALQQGLDVDVTLRDAAMAGLSSGLKLQIGGHVSAAGSSLRLEGEAASLPVRAATFHDLSLSAALTREADSMLRIRDAELKSHEVGAHLTGVASRPDFSDFQGSLQFDHLDLDALDGLWHGGNGTARRDAQDSPRGAPQAAIPPLPGGLAKAVTGTMKGAAPGGGTPPRDTATDNAPGTERGPVPARHAHVSSWLKRAAARLVIGADSIHVYSVDYTGVKAYLVADPGVVVLDRVSAKGPVTARGGDTALSGTLRYDLTGAVPRLSVAFSPFLFPSGLAQSLLGLPGYFEGPLMLVGELTATGESSHALRDSLSGHIGLSMVGGQIEAKAIAPYLGNQAGALLSHGHLPVRCFGVRAVIAGGSSRIDPIGLEAGPLSLAGSGTYSLKTQALDLHLMPRIGFGGTGASTAIAVEGTLERPSVHQAANGDGRFEITIGGATQDPCPALLGTTREGHEGAAPAERKKHMQASDLLHGLGILH</sequence>
<comment type="caution">
    <text evidence="3">The sequence shown here is derived from an EMBL/GenBank/DDBJ whole genome shotgun (WGS) entry which is preliminary data.</text>
</comment>
<dbReference type="InterPro" id="IPR052894">
    <property type="entry name" value="AsmA-related"/>
</dbReference>
<evidence type="ECO:0000313" key="4">
    <source>
        <dbReference type="Proteomes" id="UP000321405"/>
    </source>
</evidence>
<dbReference type="EMBL" id="BJVC01000001">
    <property type="protein sequence ID" value="GEL01341.1"/>
    <property type="molecule type" value="Genomic_DNA"/>
</dbReference>
<dbReference type="AlphaFoldDB" id="A0A511BLX6"/>
<proteinExistence type="predicted"/>
<dbReference type="GO" id="GO:0090313">
    <property type="term" value="P:regulation of protein targeting to membrane"/>
    <property type="evidence" value="ECO:0007669"/>
    <property type="project" value="TreeGrafter"/>
</dbReference>
<dbReference type="PANTHER" id="PTHR30441:SF4">
    <property type="entry name" value="PROTEIN ASMA"/>
    <property type="match status" value="1"/>
</dbReference>
<dbReference type="GO" id="GO:0005886">
    <property type="term" value="C:plasma membrane"/>
    <property type="evidence" value="ECO:0007669"/>
    <property type="project" value="TreeGrafter"/>
</dbReference>
<accession>A0A511BLX6</accession>
<feature type="domain" description="AsmA" evidence="2">
    <location>
        <begin position="5"/>
        <end position="170"/>
    </location>
</feature>
<dbReference type="RefSeq" id="WP_147092306.1">
    <property type="nucleotide sequence ID" value="NZ_BJVC01000001.1"/>
</dbReference>
<feature type="region of interest" description="Disordered" evidence="1">
    <location>
        <begin position="124"/>
        <end position="143"/>
    </location>
</feature>
<evidence type="ECO:0000313" key="3">
    <source>
        <dbReference type="EMBL" id="GEL01341.1"/>
    </source>
</evidence>
<dbReference type="Pfam" id="PF05170">
    <property type="entry name" value="AsmA"/>
    <property type="match status" value="1"/>
</dbReference>
<reference evidence="3 4" key="1">
    <citation type="submission" date="2019-07" db="EMBL/GenBank/DDBJ databases">
        <title>Whole genome shotgun sequence of Swaminathania salitolerans NBRC 104436.</title>
        <authorList>
            <person name="Hosoyama A."/>
            <person name="Uohara A."/>
            <person name="Ohji S."/>
            <person name="Ichikawa N."/>
        </authorList>
    </citation>
    <scope>NUCLEOTIDE SEQUENCE [LARGE SCALE GENOMIC DNA]</scope>
    <source>
        <strain evidence="3 4">NBRC 104436</strain>
    </source>
</reference>
<dbReference type="PANTHER" id="PTHR30441">
    <property type="entry name" value="DUF748 DOMAIN-CONTAINING PROTEIN"/>
    <property type="match status" value="1"/>
</dbReference>
<evidence type="ECO:0000259" key="2">
    <source>
        <dbReference type="Pfam" id="PF05170"/>
    </source>
</evidence>
<protein>
    <recommendedName>
        <fullName evidence="2">AsmA domain-containing protein</fullName>
    </recommendedName>
</protein>
<keyword evidence="4" id="KW-1185">Reference proteome</keyword>
<evidence type="ECO:0000256" key="1">
    <source>
        <dbReference type="SAM" id="MobiDB-lite"/>
    </source>
</evidence>
<dbReference type="OrthoDB" id="7234554at2"/>
<dbReference type="Proteomes" id="UP000321405">
    <property type="component" value="Unassembled WGS sequence"/>
</dbReference>
<name>A0A511BLX6_9PROT</name>